<evidence type="ECO:0000313" key="2">
    <source>
        <dbReference type="EMBL" id="GLK86700.1"/>
    </source>
</evidence>
<gene>
    <name evidence="2" type="ORF">GCM10017653_47700</name>
</gene>
<protein>
    <recommendedName>
        <fullName evidence="4">Holin</fullName>
    </recommendedName>
</protein>
<dbReference type="Proteomes" id="UP001143330">
    <property type="component" value="Unassembled WGS sequence"/>
</dbReference>
<dbReference type="AlphaFoldDB" id="A0A9W6JZE3"/>
<sequence length="126" mass="12990">MLTTLVQPLLPILGELLAILATALVAYLVKLLRDKVGLDIETARRDALQTAITNAAGQVVMQLGGKIGTGAIHPGALSDAVAYVRAAAPDAVKHFDLHSVALAEKVVAKVGVLTAAIPPEQKPTGL</sequence>
<feature type="transmembrane region" description="Helical" evidence="1">
    <location>
        <begin position="12"/>
        <end position="29"/>
    </location>
</feature>
<dbReference type="EMBL" id="BSFM01000021">
    <property type="protein sequence ID" value="GLK86700.1"/>
    <property type="molecule type" value="Genomic_DNA"/>
</dbReference>
<evidence type="ECO:0000256" key="1">
    <source>
        <dbReference type="SAM" id="Phobius"/>
    </source>
</evidence>
<keyword evidence="1" id="KW-0472">Membrane</keyword>
<dbReference type="RefSeq" id="WP_213363732.1">
    <property type="nucleotide sequence ID" value="NZ_BSFM01000021.1"/>
</dbReference>
<evidence type="ECO:0000313" key="3">
    <source>
        <dbReference type="Proteomes" id="UP001143330"/>
    </source>
</evidence>
<comment type="caution">
    <text evidence="2">The sequence shown here is derived from an EMBL/GenBank/DDBJ whole genome shotgun (WGS) entry which is preliminary data.</text>
</comment>
<proteinExistence type="predicted"/>
<keyword evidence="1" id="KW-1133">Transmembrane helix</keyword>
<keyword evidence="1" id="KW-0812">Transmembrane</keyword>
<organism evidence="2 3">
    <name type="scientific">Ancylobacter defluvii</name>
    <dbReference type="NCBI Taxonomy" id="1282440"/>
    <lineage>
        <taxon>Bacteria</taxon>
        <taxon>Pseudomonadati</taxon>
        <taxon>Pseudomonadota</taxon>
        <taxon>Alphaproteobacteria</taxon>
        <taxon>Hyphomicrobiales</taxon>
        <taxon>Xanthobacteraceae</taxon>
        <taxon>Ancylobacter</taxon>
    </lineage>
</organism>
<name>A0A9W6JZE3_9HYPH</name>
<accession>A0A9W6JZE3</accession>
<keyword evidence="3" id="KW-1185">Reference proteome</keyword>
<reference evidence="2" key="1">
    <citation type="journal article" date="2014" name="Int. J. Syst. Evol. Microbiol.">
        <title>Complete genome sequence of Corynebacterium casei LMG S-19264T (=DSM 44701T), isolated from a smear-ripened cheese.</title>
        <authorList>
            <consortium name="US DOE Joint Genome Institute (JGI-PGF)"/>
            <person name="Walter F."/>
            <person name="Albersmeier A."/>
            <person name="Kalinowski J."/>
            <person name="Ruckert C."/>
        </authorList>
    </citation>
    <scope>NUCLEOTIDE SEQUENCE</scope>
    <source>
        <strain evidence="2">VKM B-2789</strain>
    </source>
</reference>
<reference evidence="2" key="2">
    <citation type="submission" date="2023-01" db="EMBL/GenBank/DDBJ databases">
        <authorList>
            <person name="Sun Q."/>
            <person name="Evtushenko L."/>
        </authorList>
    </citation>
    <scope>NUCLEOTIDE SEQUENCE</scope>
    <source>
        <strain evidence="2">VKM B-2789</strain>
    </source>
</reference>
<evidence type="ECO:0008006" key="4">
    <source>
        <dbReference type="Google" id="ProtNLM"/>
    </source>
</evidence>